<evidence type="ECO:0000259" key="5">
    <source>
        <dbReference type="PROSITE" id="PS50888"/>
    </source>
</evidence>
<dbReference type="PANTHER" id="PTHR31945:SF26">
    <property type="entry name" value="TRANSCRIPTION FACTOR BHLH35"/>
    <property type="match status" value="1"/>
</dbReference>
<dbReference type="GO" id="GO:0005634">
    <property type="term" value="C:nucleus"/>
    <property type="evidence" value="ECO:0007669"/>
    <property type="project" value="UniProtKB-SubCell"/>
</dbReference>
<dbReference type="GO" id="GO:0046983">
    <property type="term" value="F:protein dimerization activity"/>
    <property type="evidence" value="ECO:0007669"/>
    <property type="project" value="InterPro"/>
</dbReference>
<evidence type="ECO:0000256" key="3">
    <source>
        <dbReference type="SAM" id="Coils"/>
    </source>
</evidence>
<feature type="coiled-coil region" evidence="3">
    <location>
        <begin position="279"/>
        <end position="306"/>
    </location>
</feature>
<dbReference type="GO" id="GO:0003700">
    <property type="term" value="F:DNA-binding transcription factor activity"/>
    <property type="evidence" value="ECO:0007669"/>
    <property type="project" value="TreeGrafter"/>
</dbReference>
<dbReference type="InterPro" id="IPR011598">
    <property type="entry name" value="bHLH_dom"/>
</dbReference>
<feature type="domain" description="ACT" evidence="6">
    <location>
        <begin position="361"/>
        <end position="443"/>
    </location>
</feature>
<feature type="region of interest" description="Disordered" evidence="4">
    <location>
        <begin position="182"/>
        <end position="216"/>
    </location>
</feature>
<feature type="domain" description="BHLH" evidence="5">
    <location>
        <begin position="208"/>
        <end position="289"/>
    </location>
</feature>
<keyword evidence="2" id="KW-0539">Nucleus</keyword>
<evidence type="ECO:0000313" key="7">
    <source>
        <dbReference type="EMBL" id="WZN65760.1"/>
    </source>
</evidence>
<keyword evidence="8" id="KW-1185">Reference proteome</keyword>
<dbReference type="PROSITE" id="PS50888">
    <property type="entry name" value="BHLH"/>
    <property type="match status" value="1"/>
</dbReference>
<evidence type="ECO:0000256" key="2">
    <source>
        <dbReference type="ARBA" id="ARBA00023242"/>
    </source>
</evidence>
<dbReference type="Proteomes" id="UP001472866">
    <property type="component" value="Chromosome 13"/>
</dbReference>
<feature type="region of interest" description="Disordered" evidence="4">
    <location>
        <begin position="61"/>
        <end position="87"/>
    </location>
</feature>
<dbReference type="InterPro" id="IPR002912">
    <property type="entry name" value="ACT_dom"/>
</dbReference>
<dbReference type="GO" id="GO:0043565">
    <property type="term" value="F:sequence-specific DNA binding"/>
    <property type="evidence" value="ECO:0007669"/>
    <property type="project" value="TreeGrafter"/>
</dbReference>
<dbReference type="AlphaFoldDB" id="A0AAX4PIA9"/>
<gene>
    <name evidence="7" type="ORF">HKI87_13g73220</name>
</gene>
<dbReference type="EMBL" id="CP151513">
    <property type="protein sequence ID" value="WZN65760.1"/>
    <property type="molecule type" value="Genomic_DNA"/>
</dbReference>
<keyword evidence="3" id="KW-0175">Coiled coil</keyword>
<dbReference type="PANTHER" id="PTHR31945">
    <property type="entry name" value="TRANSCRIPTION FACTOR SCREAM2-RELATED"/>
    <property type="match status" value="1"/>
</dbReference>
<evidence type="ECO:0000256" key="1">
    <source>
        <dbReference type="ARBA" id="ARBA00004123"/>
    </source>
</evidence>
<dbReference type="SUPFAM" id="SSF47459">
    <property type="entry name" value="HLH, helix-loop-helix DNA-binding domain"/>
    <property type="match status" value="1"/>
</dbReference>
<evidence type="ECO:0000256" key="4">
    <source>
        <dbReference type="SAM" id="MobiDB-lite"/>
    </source>
</evidence>
<proteinExistence type="predicted"/>
<sequence>MTSAAEAEFERMHAAANESAVDPMEGLSGLNGSLGDVMGGSVKISGRDLLDILNAFTSDVNMPPLDDAQEGGVPQQKDNTQPPGTIQPQANLFKNSAAVRKLGGSSKRFMELGRAPPTGGAFAQFFTPGYDDFGYGAPSPMAASSLDAATRAAAHDPMAYDKIVLAGKRIPGLAVLPASASESVGGAGRKSKHPPLKSTQQRTGYQHKPKKPHPVVEKARRDGINALIEDLREVVPDGGWKPSTGAFSNTTSLRNALETITGGRGTTGRPDKRTKRAVLMDSIATIEQLKLHVRRLEQEVEIVAKAGDAKRVPSVDGIAPEGCVANGQALQQDSMMKVNVEVRQVEKPAAQILVTTATPLVVKIAYFDRRGFLADQCVALRALGLTIKSAELPKANRNGFVQDTFEVDLEDCDAEESNVNTASLKEQLVELLDEAQSIFYASTKSQSLGEKRART</sequence>
<evidence type="ECO:0000259" key="6">
    <source>
        <dbReference type="PROSITE" id="PS51671"/>
    </source>
</evidence>
<reference evidence="7 8" key="1">
    <citation type="submission" date="2024-03" db="EMBL/GenBank/DDBJ databases">
        <title>Complete genome sequence of the green alga Chloropicon roscoffensis RCC1871.</title>
        <authorList>
            <person name="Lemieux C."/>
            <person name="Pombert J.-F."/>
            <person name="Otis C."/>
            <person name="Turmel M."/>
        </authorList>
    </citation>
    <scope>NUCLEOTIDE SEQUENCE [LARGE SCALE GENOMIC DNA]</scope>
    <source>
        <strain evidence="7 8">RCC1871</strain>
    </source>
</reference>
<comment type="subcellular location">
    <subcellularLocation>
        <location evidence="1">Nucleus</location>
    </subcellularLocation>
</comment>
<evidence type="ECO:0008006" key="9">
    <source>
        <dbReference type="Google" id="ProtNLM"/>
    </source>
</evidence>
<dbReference type="InterPro" id="IPR036638">
    <property type="entry name" value="HLH_DNA-bd_sf"/>
</dbReference>
<dbReference type="Pfam" id="PF00010">
    <property type="entry name" value="HLH"/>
    <property type="match status" value="1"/>
</dbReference>
<protein>
    <recommendedName>
        <fullName evidence="9">BHLH domain-containing protein</fullName>
    </recommendedName>
</protein>
<dbReference type="InterPro" id="IPR051358">
    <property type="entry name" value="TF_AMS/ICE1/BHLH6-like"/>
</dbReference>
<evidence type="ECO:0000313" key="8">
    <source>
        <dbReference type="Proteomes" id="UP001472866"/>
    </source>
</evidence>
<feature type="compositionally biased region" description="Polar residues" evidence="4">
    <location>
        <begin position="76"/>
        <end position="87"/>
    </location>
</feature>
<name>A0AAX4PIA9_9CHLO</name>
<dbReference type="PROSITE" id="PS51671">
    <property type="entry name" value="ACT"/>
    <property type="match status" value="1"/>
</dbReference>
<organism evidence="7 8">
    <name type="scientific">Chloropicon roscoffensis</name>
    <dbReference type="NCBI Taxonomy" id="1461544"/>
    <lineage>
        <taxon>Eukaryota</taxon>
        <taxon>Viridiplantae</taxon>
        <taxon>Chlorophyta</taxon>
        <taxon>Chloropicophyceae</taxon>
        <taxon>Chloropicales</taxon>
        <taxon>Chloropicaceae</taxon>
        <taxon>Chloropicon</taxon>
    </lineage>
</organism>
<accession>A0AAX4PIA9</accession>
<dbReference type="Gene3D" id="4.10.280.10">
    <property type="entry name" value="Helix-loop-helix DNA-binding domain"/>
    <property type="match status" value="1"/>
</dbReference>